<dbReference type="InterPro" id="IPR036610">
    <property type="entry name" value="PEBP-like_sf"/>
</dbReference>
<dbReference type="Proteomes" id="UP000187035">
    <property type="component" value="Unassembled WGS sequence"/>
</dbReference>
<dbReference type="NCBIfam" id="TIGR00481">
    <property type="entry name" value="YbhB/YbcL family Raf kinase inhibitor-like protein"/>
    <property type="match status" value="1"/>
</dbReference>
<keyword evidence="5" id="KW-1185">Reference proteome</keyword>
<evidence type="ECO:0000256" key="2">
    <source>
        <dbReference type="SAM" id="MobiDB-lite"/>
    </source>
</evidence>
<dbReference type="Proteomes" id="UP000186781">
    <property type="component" value="Unassembled WGS sequence"/>
</dbReference>
<organism evidence="4 6">
    <name type="scientific">Actinomyces naeslundii</name>
    <dbReference type="NCBI Taxonomy" id="1655"/>
    <lineage>
        <taxon>Bacteria</taxon>
        <taxon>Bacillati</taxon>
        <taxon>Actinomycetota</taxon>
        <taxon>Actinomycetes</taxon>
        <taxon>Actinomycetales</taxon>
        <taxon>Actinomycetaceae</taxon>
        <taxon>Actinomyces</taxon>
    </lineage>
</organism>
<evidence type="ECO:0000313" key="6">
    <source>
        <dbReference type="Proteomes" id="UP000187035"/>
    </source>
</evidence>
<proteinExistence type="inferred from homology"/>
<gene>
    <name evidence="3" type="ORF">BKH13_03380</name>
    <name evidence="4" type="ORF">BKH33_07975</name>
</gene>
<evidence type="ECO:0000256" key="1">
    <source>
        <dbReference type="ARBA" id="ARBA00007120"/>
    </source>
</evidence>
<evidence type="ECO:0000313" key="5">
    <source>
        <dbReference type="Proteomes" id="UP000186781"/>
    </source>
</evidence>
<sequence length="158" mass="17759">MSTNDTNGLKLLLHSIDSSGRFQEDTTGRGRDESPEIVLKGRDPDGASVAVTLEDMTHPLFGTMTHWLIWNIEPTDRIPSAIPHGKEVGSLSARQGLAYGWHRYRGPKPPRGKTHTYRFTVYVLDERLDLSARSRRKALLRAIEGHVLQRAVIEGTFE</sequence>
<evidence type="ECO:0000313" key="4">
    <source>
        <dbReference type="EMBL" id="OMG35495.1"/>
    </source>
</evidence>
<evidence type="ECO:0000313" key="3">
    <source>
        <dbReference type="EMBL" id="OLO84783.1"/>
    </source>
</evidence>
<dbReference type="CDD" id="cd00865">
    <property type="entry name" value="PEBP_bact_arch"/>
    <property type="match status" value="1"/>
</dbReference>
<dbReference type="OrthoDB" id="9797506at2"/>
<dbReference type="EMBL" id="MSRR01000015">
    <property type="protein sequence ID" value="OMG35495.1"/>
    <property type="molecule type" value="Genomic_DNA"/>
</dbReference>
<feature type="compositionally biased region" description="Basic and acidic residues" evidence="2">
    <location>
        <begin position="22"/>
        <end position="43"/>
    </location>
</feature>
<dbReference type="InterPro" id="IPR008914">
    <property type="entry name" value="PEBP"/>
</dbReference>
<protein>
    <submittedName>
        <fullName evidence="4">Phosphatidylethanolamine-binding protein</fullName>
    </submittedName>
</protein>
<feature type="region of interest" description="Disordered" evidence="2">
    <location>
        <begin position="20"/>
        <end position="43"/>
    </location>
</feature>
<name>A0A1Q8XL51_ACTNA</name>
<dbReference type="InterPro" id="IPR005247">
    <property type="entry name" value="YbhB_YbcL/LppC-like"/>
</dbReference>
<dbReference type="Pfam" id="PF01161">
    <property type="entry name" value="PBP"/>
    <property type="match status" value="1"/>
</dbReference>
<comment type="caution">
    <text evidence="4">The sequence shown here is derived from an EMBL/GenBank/DDBJ whole genome shotgun (WGS) entry which is preliminary data.</text>
</comment>
<reference evidence="5 6" key="1">
    <citation type="submission" date="2016-12" db="EMBL/GenBank/DDBJ databases">
        <title>Genomic comparison of strains in the 'Actinomyces naeslundii' group.</title>
        <authorList>
            <person name="Mughal S.R."/>
            <person name="Do T."/>
            <person name="Gilbert S.C."/>
            <person name="Witherden E.A."/>
            <person name="Didelot X."/>
            <person name="Beighton D."/>
        </authorList>
    </citation>
    <scope>NUCLEOTIDE SEQUENCE [LARGE SCALE GENOMIC DNA]</scope>
    <source>
        <strain evidence="4 6">NCTC 10301</strain>
        <strain evidence="3 5">WE6B-3</strain>
    </source>
</reference>
<dbReference type="Gene3D" id="3.90.280.10">
    <property type="entry name" value="PEBP-like"/>
    <property type="match status" value="1"/>
</dbReference>
<dbReference type="AlphaFoldDB" id="A0A1Q8XL51"/>
<dbReference type="RefSeq" id="WP_075407495.1">
    <property type="nucleotide sequence ID" value="NZ_CP066049.1"/>
</dbReference>
<dbReference type="GeneID" id="64257180"/>
<dbReference type="EMBL" id="MSKX01000010">
    <property type="protein sequence ID" value="OLO84783.1"/>
    <property type="molecule type" value="Genomic_DNA"/>
</dbReference>
<accession>A0A1Q8XL51</accession>
<comment type="similarity">
    <text evidence="1">Belongs to the UPF0098 family.</text>
</comment>
<dbReference type="SUPFAM" id="SSF49777">
    <property type="entry name" value="PEBP-like"/>
    <property type="match status" value="1"/>
</dbReference>